<dbReference type="RefSeq" id="XP_049132385.1">
    <property type="nucleotide sequence ID" value="XM_049276428.1"/>
</dbReference>
<dbReference type="Gene3D" id="3.90.1300.10">
    <property type="entry name" value="Amidase signature (AS) domain"/>
    <property type="match status" value="1"/>
</dbReference>
<evidence type="ECO:0000313" key="1">
    <source>
        <dbReference type="EMBL" id="GKT50035.1"/>
    </source>
</evidence>
<comment type="caution">
    <text evidence="1">The sequence shown here is derived from an EMBL/GenBank/DDBJ whole genome shotgun (WGS) entry which is preliminary data.</text>
</comment>
<gene>
    <name evidence="1" type="ORF">ColSpa_10216</name>
</gene>
<reference evidence="1 2" key="1">
    <citation type="submission" date="2022-03" db="EMBL/GenBank/DDBJ databases">
        <title>Genome data of Colletotrichum spp.</title>
        <authorList>
            <person name="Utami Y.D."/>
            <person name="Hiruma K."/>
        </authorList>
    </citation>
    <scope>NUCLEOTIDE SEQUENCE [LARGE SCALE GENOMIC DNA]</scope>
    <source>
        <strain evidence="1 2">MAFF 239500</strain>
    </source>
</reference>
<dbReference type="EMBL" id="BQXU01000034">
    <property type="protein sequence ID" value="GKT50035.1"/>
    <property type="molecule type" value="Genomic_DNA"/>
</dbReference>
<keyword evidence="2" id="KW-1185">Reference proteome</keyword>
<dbReference type="SUPFAM" id="SSF75304">
    <property type="entry name" value="Amidase signature (AS) enzymes"/>
    <property type="match status" value="1"/>
</dbReference>
<accession>A0AA37PDC0</accession>
<dbReference type="AlphaFoldDB" id="A0AA37PDC0"/>
<dbReference type="PANTHER" id="PTHR42678:SF11">
    <property type="entry name" value="AMIDASE FAMILY PROTEIN"/>
    <property type="match status" value="1"/>
</dbReference>
<sequence length="461" mass="50947">MKDMFALLDVIAVEDPIKKGDFWREQLFVKLPEPWQDRPISFKELAGCNSLSGLRIAVPEMYLGGPTPSGAKPVTTSPAVVELWKQARKDLEALGAEIVMVLDFPAVTAYENDELLPNGCPKRPNDWVSMERSALIAHAWNDFLKSFKDPRIPDLAAVDPFNIYPDALRTEPELRHFDKPNAILYHKLVDYIRNGSINNIEGLDVAIKALEGMRRVLLEDWLTDLGCDCVAFPAAGDVGPANADSSFEGADLAWRNGVHYSNGNRTIRHLGIPTVSVPMGILADKGVPMNLTFAGRAYDDVKLLKWANAFEVQTQRRIPPPHTPALDSDIVQLDSSVEERAPRPELNVEKFEVAQGCSGSVLDVIIDGSVKTATYIQDVPVLEVTVDGATVPLEKINISPEPETLEGERRYHFRVRTKTPKPVDKNGLEKTWVPVARDKNMAVILARTAIGGKATGWFGLI</sequence>
<dbReference type="PANTHER" id="PTHR42678">
    <property type="entry name" value="AMIDASE"/>
    <property type="match status" value="1"/>
</dbReference>
<dbReference type="GeneID" id="73331018"/>
<dbReference type="InterPro" id="IPR036928">
    <property type="entry name" value="AS_sf"/>
</dbReference>
<dbReference type="Proteomes" id="UP001055115">
    <property type="component" value="Unassembled WGS sequence"/>
</dbReference>
<evidence type="ECO:0008006" key="3">
    <source>
        <dbReference type="Google" id="ProtNLM"/>
    </source>
</evidence>
<evidence type="ECO:0000313" key="2">
    <source>
        <dbReference type="Proteomes" id="UP001055115"/>
    </source>
</evidence>
<protein>
    <recommendedName>
        <fullName evidence="3">Amidase</fullName>
    </recommendedName>
</protein>
<organism evidence="1 2">
    <name type="scientific">Colletotrichum spaethianum</name>
    <dbReference type="NCBI Taxonomy" id="700344"/>
    <lineage>
        <taxon>Eukaryota</taxon>
        <taxon>Fungi</taxon>
        <taxon>Dikarya</taxon>
        <taxon>Ascomycota</taxon>
        <taxon>Pezizomycotina</taxon>
        <taxon>Sordariomycetes</taxon>
        <taxon>Hypocreomycetidae</taxon>
        <taxon>Glomerellales</taxon>
        <taxon>Glomerellaceae</taxon>
        <taxon>Colletotrichum</taxon>
        <taxon>Colletotrichum spaethianum species complex</taxon>
    </lineage>
</organism>
<proteinExistence type="predicted"/>
<name>A0AA37PDC0_9PEZI</name>